<accession>A0A0E9QSP5</accession>
<reference evidence="1" key="1">
    <citation type="submission" date="2014-11" db="EMBL/GenBank/DDBJ databases">
        <authorList>
            <person name="Amaro Gonzalez C."/>
        </authorList>
    </citation>
    <scope>NUCLEOTIDE SEQUENCE</scope>
</reference>
<evidence type="ECO:0000313" key="1">
    <source>
        <dbReference type="EMBL" id="JAH19143.1"/>
    </source>
</evidence>
<organism evidence="1">
    <name type="scientific">Anguilla anguilla</name>
    <name type="common">European freshwater eel</name>
    <name type="synonym">Muraena anguilla</name>
    <dbReference type="NCBI Taxonomy" id="7936"/>
    <lineage>
        <taxon>Eukaryota</taxon>
        <taxon>Metazoa</taxon>
        <taxon>Chordata</taxon>
        <taxon>Craniata</taxon>
        <taxon>Vertebrata</taxon>
        <taxon>Euteleostomi</taxon>
        <taxon>Actinopterygii</taxon>
        <taxon>Neopterygii</taxon>
        <taxon>Teleostei</taxon>
        <taxon>Anguilliformes</taxon>
        <taxon>Anguillidae</taxon>
        <taxon>Anguilla</taxon>
    </lineage>
</organism>
<dbReference type="AlphaFoldDB" id="A0A0E9QSP5"/>
<name>A0A0E9QSP5_ANGAN</name>
<sequence>MLKAKSGYIKPVCLRGSRLIYLLKSVGQLAGL</sequence>
<proteinExistence type="predicted"/>
<protein>
    <submittedName>
        <fullName evidence="1">Uncharacterized protein</fullName>
    </submittedName>
</protein>
<dbReference type="EMBL" id="GBXM01089434">
    <property type="protein sequence ID" value="JAH19143.1"/>
    <property type="molecule type" value="Transcribed_RNA"/>
</dbReference>
<reference evidence="1" key="2">
    <citation type="journal article" date="2015" name="Fish Shellfish Immunol.">
        <title>Early steps in the European eel (Anguilla anguilla)-Vibrio vulnificus interaction in the gills: Role of the RtxA13 toxin.</title>
        <authorList>
            <person name="Callol A."/>
            <person name="Pajuelo D."/>
            <person name="Ebbesson L."/>
            <person name="Teles M."/>
            <person name="MacKenzie S."/>
            <person name="Amaro C."/>
        </authorList>
    </citation>
    <scope>NUCLEOTIDE SEQUENCE</scope>
</reference>